<feature type="chain" id="PRO_5045838749" description="Secreted protein" evidence="1">
    <location>
        <begin position="19"/>
        <end position="88"/>
    </location>
</feature>
<organism evidence="2 3">
    <name type="scientific">Coccomyxa subellipsoidea</name>
    <dbReference type="NCBI Taxonomy" id="248742"/>
    <lineage>
        <taxon>Eukaryota</taxon>
        <taxon>Viridiplantae</taxon>
        <taxon>Chlorophyta</taxon>
        <taxon>core chlorophytes</taxon>
        <taxon>Trebouxiophyceae</taxon>
        <taxon>Trebouxiophyceae incertae sedis</taxon>
        <taxon>Coccomyxaceae</taxon>
        <taxon>Coccomyxa</taxon>
    </lineage>
</organism>
<comment type="caution">
    <text evidence="2">The sequence shown here is derived from an EMBL/GenBank/DDBJ whole genome shotgun (WGS) entry which is preliminary data.</text>
</comment>
<feature type="signal peptide" evidence="1">
    <location>
        <begin position="1"/>
        <end position="18"/>
    </location>
</feature>
<evidence type="ECO:0008006" key="4">
    <source>
        <dbReference type="Google" id="ProtNLM"/>
    </source>
</evidence>
<evidence type="ECO:0000313" key="3">
    <source>
        <dbReference type="Proteomes" id="UP001491310"/>
    </source>
</evidence>
<dbReference type="Proteomes" id="UP001491310">
    <property type="component" value="Unassembled WGS sequence"/>
</dbReference>
<keyword evidence="3" id="KW-1185">Reference proteome</keyword>
<proteinExistence type="predicted"/>
<protein>
    <recommendedName>
        <fullName evidence="4">Secreted protein</fullName>
    </recommendedName>
</protein>
<name>A0ABR2YVT8_9CHLO</name>
<evidence type="ECO:0000313" key="2">
    <source>
        <dbReference type="EMBL" id="KAK9915903.1"/>
    </source>
</evidence>
<accession>A0ABR2YVT8</accession>
<evidence type="ECO:0000256" key="1">
    <source>
        <dbReference type="SAM" id="SignalP"/>
    </source>
</evidence>
<sequence length="88" mass="9500">MCQIRQALACFIFARCAGTETAFCHVNSAMEGVLCQQSRGELACPFTWAMRDAADVAATDSLLVHSVTCRYLAGFIKSGPVPRTQIAN</sequence>
<reference evidence="2 3" key="1">
    <citation type="journal article" date="2024" name="Nat. Commun.">
        <title>Phylogenomics reveals the evolutionary origins of lichenization in chlorophyte algae.</title>
        <authorList>
            <person name="Puginier C."/>
            <person name="Libourel C."/>
            <person name="Otte J."/>
            <person name="Skaloud P."/>
            <person name="Haon M."/>
            <person name="Grisel S."/>
            <person name="Petersen M."/>
            <person name="Berrin J.G."/>
            <person name="Delaux P.M."/>
            <person name="Dal Grande F."/>
            <person name="Keller J."/>
        </authorList>
    </citation>
    <scope>NUCLEOTIDE SEQUENCE [LARGE SCALE GENOMIC DNA]</scope>
    <source>
        <strain evidence="2 3">SAG 216-7</strain>
    </source>
</reference>
<keyword evidence="1" id="KW-0732">Signal</keyword>
<dbReference type="EMBL" id="JALJOT010000004">
    <property type="protein sequence ID" value="KAK9915903.1"/>
    <property type="molecule type" value="Genomic_DNA"/>
</dbReference>
<gene>
    <name evidence="2" type="ORF">WJX75_005795</name>
</gene>